<reference evidence="2" key="1">
    <citation type="journal article" date="2021" name="Nat. Commun.">
        <title>Genetic determinants of endophytism in the Arabidopsis root mycobiome.</title>
        <authorList>
            <person name="Mesny F."/>
            <person name="Miyauchi S."/>
            <person name="Thiergart T."/>
            <person name="Pickel B."/>
            <person name="Atanasova L."/>
            <person name="Karlsson M."/>
            <person name="Huettel B."/>
            <person name="Barry K.W."/>
            <person name="Haridas S."/>
            <person name="Chen C."/>
            <person name="Bauer D."/>
            <person name="Andreopoulos W."/>
            <person name="Pangilinan J."/>
            <person name="LaButti K."/>
            <person name="Riley R."/>
            <person name="Lipzen A."/>
            <person name="Clum A."/>
            <person name="Drula E."/>
            <person name="Henrissat B."/>
            <person name="Kohler A."/>
            <person name="Grigoriev I.V."/>
            <person name="Martin F.M."/>
            <person name="Hacquard S."/>
        </authorList>
    </citation>
    <scope>NUCLEOTIDE SEQUENCE</scope>
    <source>
        <strain evidence="2">MPI-CAGE-AT-0021</strain>
    </source>
</reference>
<evidence type="ECO:0000313" key="3">
    <source>
        <dbReference type="Proteomes" id="UP000717696"/>
    </source>
</evidence>
<dbReference type="AlphaFoldDB" id="A0A9P9IUF5"/>
<accession>A0A9P9IUF5</accession>
<proteinExistence type="predicted"/>
<dbReference type="OrthoDB" id="5102559at2759"/>
<keyword evidence="3" id="KW-1185">Reference proteome</keyword>
<feature type="region of interest" description="Disordered" evidence="1">
    <location>
        <begin position="557"/>
        <end position="591"/>
    </location>
</feature>
<comment type="caution">
    <text evidence="2">The sequence shown here is derived from an EMBL/GenBank/DDBJ whole genome shotgun (WGS) entry which is preliminary data.</text>
</comment>
<feature type="compositionally biased region" description="Polar residues" evidence="1">
    <location>
        <begin position="566"/>
        <end position="579"/>
    </location>
</feature>
<evidence type="ECO:0000313" key="2">
    <source>
        <dbReference type="EMBL" id="KAH7131480.1"/>
    </source>
</evidence>
<feature type="region of interest" description="Disordered" evidence="1">
    <location>
        <begin position="126"/>
        <end position="168"/>
    </location>
</feature>
<feature type="region of interest" description="Disordered" evidence="1">
    <location>
        <begin position="484"/>
        <end position="527"/>
    </location>
</feature>
<organism evidence="2 3">
    <name type="scientific">Dactylonectria estremocensis</name>
    <dbReference type="NCBI Taxonomy" id="1079267"/>
    <lineage>
        <taxon>Eukaryota</taxon>
        <taxon>Fungi</taxon>
        <taxon>Dikarya</taxon>
        <taxon>Ascomycota</taxon>
        <taxon>Pezizomycotina</taxon>
        <taxon>Sordariomycetes</taxon>
        <taxon>Hypocreomycetidae</taxon>
        <taxon>Hypocreales</taxon>
        <taxon>Nectriaceae</taxon>
        <taxon>Dactylonectria</taxon>
    </lineage>
</organism>
<dbReference type="Proteomes" id="UP000717696">
    <property type="component" value="Unassembled WGS sequence"/>
</dbReference>
<gene>
    <name evidence="2" type="ORF">B0J13DRAFT_642178</name>
</gene>
<dbReference type="EMBL" id="JAGMUU010000019">
    <property type="protein sequence ID" value="KAH7131480.1"/>
    <property type="molecule type" value="Genomic_DNA"/>
</dbReference>
<evidence type="ECO:0000256" key="1">
    <source>
        <dbReference type="SAM" id="MobiDB-lite"/>
    </source>
</evidence>
<feature type="region of interest" description="Disordered" evidence="1">
    <location>
        <begin position="50"/>
        <end position="101"/>
    </location>
</feature>
<name>A0A9P9IUF5_9HYPO</name>
<feature type="compositionally biased region" description="Low complexity" evidence="1">
    <location>
        <begin position="485"/>
        <end position="499"/>
    </location>
</feature>
<protein>
    <submittedName>
        <fullName evidence="2">Uncharacterized protein</fullName>
    </submittedName>
</protein>
<sequence length="591" mass="64633">MEGNKKPGLLDRIFNRVHPGGHARAESLPRGELPLIGSDALNNEKASSTIDLPQQEQGHGPRVNARNNSRPVTARGRREQPVAASDPIPIPIPRRIPEPENPFSIVSQARSVEMFRVGNPTQSYFGPLIQPRPFRSSRGRESTQRRPAAPLARVGVPPVQPSSSQVNDENAQYSGAQSLNIPGNDHFPDGEARLFNANWLQGPKSFKLLSVGGRDFFLPILLLINYSFWAFLRGGAVPADVSRELSRLDASVFAVLLEALVVSSGFIGTEAGLNLPLLLRALAMAIELKMDGEVTSLSLSIPRYIFRRIMYRNPWDPAEGALLPNEYFKYRSEEIYLSWGVLVKLQETRQHLVISCANLVNLFQQLPLPSDNFEAYWFTLFQQARYIDAPWANARYGTPANIADLVRRGGPDASGNGDSVPMDETLPPYVSFLNLSDSSDSVRAGTSARVEASVPRIEASVPRLSDLATRVEDFSIYHEPVRPEAGASSASENAISSAPVAPPASGPSVSIRRRPLPEDSPLARRSAARAAEISTGIPLNWSLSRLDPNVPHREAMVILARDDVESSSQNSSDGSTESTAVEERPPSGNFF</sequence>